<comment type="caution">
    <text evidence="11">The sequence shown here is derived from an EMBL/GenBank/DDBJ whole genome shotgun (WGS) entry which is preliminary data.</text>
</comment>
<feature type="domain" description="ABC transporter" evidence="9">
    <location>
        <begin position="327"/>
        <end position="562"/>
    </location>
</feature>
<organism evidence="11 12">
    <name type="scientific">Clostridium puniceum</name>
    <dbReference type="NCBI Taxonomy" id="29367"/>
    <lineage>
        <taxon>Bacteria</taxon>
        <taxon>Bacillati</taxon>
        <taxon>Bacillota</taxon>
        <taxon>Clostridia</taxon>
        <taxon>Eubacteriales</taxon>
        <taxon>Clostridiaceae</taxon>
        <taxon>Clostridium</taxon>
    </lineage>
</organism>
<dbReference type="PANTHER" id="PTHR24221:SF397">
    <property type="entry name" value="ABC TRANSPORTER, ATP-BINDING TRANSMEMBRANE PROTEIN"/>
    <property type="match status" value="1"/>
</dbReference>
<dbReference type="InterPro" id="IPR036640">
    <property type="entry name" value="ABC1_TM_sf"/>
</dbReference>
<evidence type="ECO:0000313" key="11">
    <source>
        <dbReference type="EMBL" id="OOM76277.1"/>
    </source>
</evidence>
<dbReference type="STRING" id="29367.CLPUN_27780"/>
<dbReference type="InterPro" id="IPR011527">
    <property type="entry name" value="ABC1_TM_dom"/>
</dbReference>
<dbReference type="InterPro" id="IPR003593">
    <property type="entry name" value="AAA+_ATPase"/>
</dbReference>
<comment type="subcellular location">
    <subcellularLocation>
        <location evidence="1">Cell membrane</location>
        <topology evidence="1">Multi-pass membrane protein</topology>
    </subcellularLocation>
</comment>
<dbReference type="GO" id="GO:0016887">
    <property type="term" value="F:ATP hydrolysis activity"/>
    <property type="evidence" value="ECO:0007669"/>
    <property type="project" value="InterPro"/>
</dbReference>
<evidence type="ECO:0000256" key="3">
    <source>
        <dbReference type="ARBA" id="ARBA00022692"/>
    </source>
</evidence>
<evidence type="ECO:0000256" key="6">
    <source>
        <dbReference type="ARBA" id="ARBA00022989"/>
    </source>
</evidence>
<dbReference type="InterPro" id="IPR039421">
    <property type="entry name" value="Type_1_exporter"/>
</dbReference>
<keyword evidence="4" id="KW-0547">Nucleotide-binding</keyword>
<gene>
    <name evidence="11" type="ORF">CLPUN_27780</name>
</gene>
<reference evidence="11 12" key="1">
    <citation type="submission" date="2016-05" db="EMBL/GenBank/DDBJ databases">
        <title>Microbial solvent formation.</title>
        <authorList>
            <person name="Poehlein A."/>
            <person name="Montoya Solano J.D."/>
            <person name="Flitsch S."/>
            <person name="Krabben P."/>
            <person name="Duerre P."/>
            <person name="Daniel R."/>
        </authorList>
    </citation>
    <scope>NUCLEOTIDE SEQUENCE [LARGE SCALE GENOMIC DNA]</scope>
    <source>
        <strain evidence="11 12">DSM 2619</strain>
    </source>
</reference>
<dbReference type="Gene3D" id="1.20.1560.10">
    <property type="entry name" value="ABC transporter type 1, transmembrane domain"/>
    <property type="match status" value="1"/>
</dbReference>
<dbReference type="InterPro" id="IPR027417">
    <property type="entry name" value="P-loop_NTPase"/>
</dbReference>
<feature type="transmembrane region" description="Helical" evidence="8">
    <location>
        <begin position="142"/>
        <end position="169"/>
    </location>
</feature>
<keyword evidence="2" id="KW-0813">Transport</keyword>
<keyword evidence="7 8" id="KW-0472">Membrane</keyword>
<evidence type="ECO:0000256" key="4">
    <source>
        <dbReference type="ARBA" id="ARBA00022741"/>
    </source>
</evidence>
<dbReference type="PROSITE" id="PS50929">
    <property type="entry name" value="ABC_TM1F"/>
    <property type="match status" value="1"/>
</dbReference>
<dbReference type="EC" id="3.6.3.-" evidence="11"/>
<dbReference type="FunFam" id="3.40.50.300:FF:000287">
    <property type="entry name" value="Multidrug ABC transporter ATP-binding protein"/>
    <property type="match status" value="1"/>
</dbReference>
<keyword evidence="11" id="KW-0378">Hydrolase</keyword>
<dbReference type="EMBL" id="LZZM01000175">
    <property type="protein sequence ID" value="OOM76277.1"/>
    <property type="molecule type" value="Genomic_DNA"/>
</dbReference>
<dbReference type="GO" id="GO:0005886">
    <property type="term" value="C:plasma membrane"/>
    <property type="evidence" value="ECO:0007669"/>
    <property type="project" value="UniProtKB-SubCell"/>
</dbReference>
<evidence type="ECO:0000259" key="9">
    <source>
        <dbReference type="PROSITE" id="PS50893"/>
    </source>
</evidence>
<dbReference type="SUPFAM" id="SSF52540">
    <property type="entry name" value="P-loop containing nucleoside triphosphate hydrolases"/>
    <property type="match status" value="1"/>
</dbReference>
<dbReference type="Proteomes" id="UP000190890">
    <property type="component" value="Unassembled WGS sequence"/>
</dbReference>
<dbReference type="Pfam" id="PF00005">
    <property type="entry name" value="ABC_tran"/>
    <property type="match status" value="1"/>
</dbReference>
<keyword evidence="12" id="KW-1185">Reference proteome</keyword>
<dbReference type="GO" id="GO:0140359">
    <property type="term" value="F:ABC-type transporter activity"/>
    <property type="evidence" value="ECO:0007669"/>
    <property type="project" value="InterPro"/>
</dbReference>
<dbReference type="PROSITE" id="PS00211">
    <property type="entry name" value="ABC_TRANSPORTER_1"/>
    <property type="match status" value="1"/>
</dbReference>
<keyword evidence="6 8" id="KW-1133">Transmembrane helix</keyword>
<sequence length="568" mass="63214">MNNKILKKTSKFYISMTLNVIEGLLSGFNFTVLYLIIKALVENSLSEELLFRLSGMLVLIFIVRLVIYSIAYTEGHIAGAEVTKRIRIFLGDKIKKISLSGFTKVKTGEYINVVTGAVNNYENILTHKLGDIIKNISLMSMLILFVTVVYLPAGLILFLAALLLIPALWLSFMKVKKFGEQKNNILVQAVSDMVEYITGIQTFRAYGLGGMKNETVTASMKNFSDISYWYESKIIPAAVVFNIIVGFSIPAVIFIAGTDWINKSLDTATFIMLIMLPIIVCKLWGTLFTDFTSYKNMVISRRAIESVVNAEEESNQATPFEPKSYEICFKSVIFSYDEKEPVLNGVNFTAENEKLTAIVGDSGSGKSTILSLISKYYEPQEGAVEIGGISIKDISAEKVLSQISMVEQDIFLFNDTIKNNIRYARPSASDEEIIEACKLANCHQFIKKMEQGYDTSVGENGNQLSGGERQRISIARAILKDSPILLLDEATASLDIENELAVKNAIRNLLTNKKTVIMIAHSLSIIQNADKILVVSDGKVIEQGNHEDLIEKQGKYSDMWCAEEKLLA</sequence>
<feature type="transmembrane region" description="Helical" evidence="8">
    <location>
        <begin position="268"/>
        <end position="287"/>
    </location>
</feature>
<keyword evidence="5 11" id="KW-0067">ATP-binding</keyword>
<dbReference type="Gene3D" id="3.40.50.300">
    <property type="entry name" value="P-loop containing nucleotide triphosphate hydrolases"/>
    <property type="match status" value="1"/>
</dbReference>
<accession>A0A1S8TEP9</accession>
<keyword evidence="3 8" id="KW-0812">Transmembrane</keyword>
<evidence type="ECO:0000313" key="12">
    <source>
        <dbReference type="Proteomes" id="UP000190890"/>
    </source>
</evidence>
<feature type="transmembrane region" description="Helical" evidence="8">
    <location>
        <begin position="12"/>
        <end position="37"/>
    </location>
</feature>
<dbReference type="SUPFAM" id="SSF90123">
    <property type="entry name" value="ABC transporter transmembrane region"/>
    <property type="match status" value="1"/>
</dbReference>
<dbReference type="PANTHER" id="PTHR24221">
    <property type="entry name" value="ATP-BINDING CASSETTE SUB-FAMILY B"/>
    <property type="match status" value="1"/>
</dbReference>
<dbReference type="PROSITE" id="PS50893">
    <property type="entry name" value="ABC_TRANSPORTER_2"/>
    <property type="match status" value="1"/>
</dbReference>
<dbReference type="SMART" id="SM00382">
    <property type="entry name" value="AAA"/>
    <property type="match status" value="1"/>
</dbReference>
<protein>
    <submittedName>
        <fullName evidence="11">Putative multidrug export ATP-binding/permease protein</fullName>
        <ecNumber evidence="11">3.6.3.-</ecNumber>
    </submittedName>
</protein>
<feature type="domain" description="ABC transmembrane type-1" evidence="10">
    <location>
        <begin position="14"/>
        <end position="296"/>
    </location>
</feature>
<name>A0A1S8TEP9_9CLOT</name>
<evidence type="ECO:0000256" key="2">
    <source>
        <dbReference type="ARBA" id="ARBA00022448"/>
    </source>
</evidence>
<evidence type="ECO:0000259" key="10">
    <source>
        <dbReference type="PROSITE" id="PS50929"/>
    </source>
</evidence>
<dbReference type="InterPro" id="IPR017871">
    <property type="entry name" value="ABC_transporter-like_CS"/>
</dbReference>
<dbReference type="OrthoDB" id="9762778at2"/>
<dbReference type="GO" id="GO:0034040">
    <property type="term" value="F:ATPase-coupled lipid transmembrane transporter activity"/>
    <property type="evidence" value="ECO:0007669"/>
    <property type="project" value="TreeGrafter"/>
</dbReference>
<evidence type="ECO:0000256" key="7">
    <source>
        <dbReference type="ARBA" id="ARBA00023136"/>
    </source>
</evidence>
<dbReference type="GO" id="GO:0005524">
    <property type="term" value="F:ATP binding"/>
    <property type="evidence" value="ECO:0007669"/>
    <property type="project" value="UniProtKB-KW"/>
</dbReference>
<dbReference type="AlphaFoldDB" id="A0A1S8TEP9"/>
<feature type="transmembrane region" description="Helical" evidence="8">
    <location>
        <begin position="49"/>
        <end position="67"/>
    </location>
</feature>
<proteinExistence type="predicted"/>
<evidence type="ECO:0000256" key="8">
    <source>
        <dbReference type="SAM" id="Phobius"/>
    </source>
</evidence>
<feature type="transmembrane region" description="Helical" evidence="8">
    <location>
        <begin position="234"/>
        <end position="256"/>
    </location>
</feature>
<dbReference type="InterPro" id="IPR003439">
    <property type="entry name" value="ABC_transporter-like_ATP-bd"/>
</dbReference>
<dbReference type="Pfam" id="PF00664">
    <property type="entry name" value="ABC_membrane"/>
    <property type="match status" value="1"/>
</dbReference>
<evidence type="ECO:0000256" key="5">
    <source>
        <dbReference type="ARBA" id="ARBA00022840"/>
    </source>
</evidence>
<evidence type="ECO:0000256" key="1">
    <source>
        <dbReference type="ARBA" id="ARBA00004651"/>
    </source>
</evidence>